<dbReference type="SUPFAM" id="SSF55874">
    <property type="entry name" value="ATPase domain of HSP90 chaperone/DNA topoisomerase II/histidine kinase"/>
    <property type="match status" value="1"/>
</dbReference>
<feature type="compositionally biased region" description="Basic residues" evidence="12">
    <location>
        <begin position="8"/>
        <end position="24"/>
    </location>
</feature>
<keyword evidence="5" id="KW-0597">Phosphoprotein</keyword>
<dbReference type="GO" id="GO:0000155">
    <property type="term" value="F:phosphorelay sensor kinase activity"/>
    <property type="evidence" value="ECO:0007669"/>
    <property type="project" value="InterPro"/>
</dbReference>
<evidence type="ECO:0000256" key="13">
    <source>
        <dbReference type="SAM" id="Phobius"/>
    </source>
</evidence>
<accession>A0A177HWE7</accession>
<keyword evidence="7 13" id="KW-0812">Transmembrane</keyword>
<dbReference type="FunFam" id="1.10.287.130:FF:000001">
    <property type="entry name" value="Two-component sensor histidine kinase"/>
    <property type="match status" value="1"/>
</dbReference>
<evidence type="ECO:0000256" key="1">
    <source>
        <dbReference type="ARBA" id="ARBA00000085"/>
    </source>
</evidence>
<dbReference type="Gene3D" id="6.10.340.10">
    <property type="match status" value="1"/>
</dbReference>
<dbReference type="FunFam" id="3.30.565.10:FF:000006">
    <property type="entry name" value="Sensor histidine kinase WalK"/>
    <property type="match status" value="1"/>
</dbReference>
<organism evidence="16 17">
    <name type="scientific">Streptomyces jeddahensis</name>
    <dbReference type="NCBI Taxonomy" id="1716141"/>
    <lineage>
        <taxon>Bacteria</taxon>
        <taxon>Bacillati</taxon>
        <taxon>Actinomycetota</taxon>
        <taxon>Actinomycetes</taxon>
        <taxon>Kitasatosporales</taxon>
        <taxon>Streptomycetaceae</taxon>
        <taxon>Streptomyces</taxon>
    </lineage>
</organism>
<dbReference type="InterPro" id="IPR003661">
    <property type="entry name" value="HisK_dim/P_dom"/>
</dbReference>
<dbReference type="GO" id="GO:0005509">
    <property type="term" value="F:calcium ion binding"/>
    <property type="evidence" value="ECO:0007669"/>
    <property type="project" value="UniProtKB-ARBA"/>
</dbReference>
<evidence type="ECO:0000256" key="3">
    <source>
        <dbReference type="ARBA" id="ARBA00004236"/>
    </source>
</evidence>
<keyword evidence="8 16" id="KW-0418">Kinase</keyword>
<dbReference type="CDD" id="cd00082">
    <property type="entry name" value="HisKA"/>
    <property type="match status" value="1"/>
</dbReference>
<evidence type="ECO:0000256" key="5">
    <source>
        <dbReference type="ARBA" id="ARBA00022553"/>
    </source>
</evidence>
<dbReference type="InterPro" id="IPR004358">
    <property type="entry name" value="Sig_transdc_His_kin-like_C"/>
</dbReference>
<dbReference type="Gene3D" id="3.30.565.10">
    <property type="entry name" value="Histidine kinase-like ATPase, C-terminal domain"/>
    <property type="match status" value="1"/>
</dbReference>
<dbReference type="SUPFAM" id="SSF47384">
    <property type="entry name" value="Homodimeric domain of signal transducing histidine kinase"/>
    <property type="match status" value="1"/>
</dbReference>
<comment type="caution">
    <text evidence="16">The sequence shown here is derived from an EMBL/GenBank/DDBJ whole genome shotgun (WGS) entry which is preliminary data.</text>
</comment>
<dbReference type="InterPro" id="IPR005467">
    <property type="entry name" value="His_kinase_dom"/>
</dbReference>
<dbReference type="STRING" id="1716141.STSP_16430"/>
<keyword evidence="10" id="KW-0902">Two-component regulatory system</keyword>
<dbReference type="InterPro" id="IPR003660">
    <property type="entry name" value="HAMP_dom"/>
</dbReference>
<dbReference type="CDD" id="cd06225">
    <property type="entry name" value="HAMP"/>
    <property type="match status" value="1"/>
</dbReference>
<evidence type="ECO:0000256" key="2">
    <source>
        <dbReference type="ARBA" id="ARBA00001968"/>
    </source>
</evidence>
<keyword evidence="17" id="KW-1185">Reference proteome</keyword>
<sequence>MSTAQQPRSRRLGGKPGKQRQPRSLRTRLVLGSVALIAVVCAVIGTVTTIALHTYLYDQLDNQVRGVATISDRGPDPSRPGGQGAAPAPDQPTDDPLNFLGGPIREDAVAAVVSSAGTITEAARSDQTSASKITELTDAQQAALQSVPQDGQAHSVYLPGLGDYRVVFSDRSSTLVGLPETDVQDTISTLIAVEVSVTAAGLVAASIAGVVMVGVALRPLRRVAATATRVSELPLHSGEVALHERVPESEADPRTEVGQVGAALNRMLDHIHHALDARQRSEMRVRQFVADASHELRTPLASIRGYAELTRRGREETGPDTRHALGRIESEAARMTGLVEDLLLLARLDSGRPLSYESTDLSPLVVDALSDARAAGQDHKWRLELPDEPALVLADAPRLQQVLVNLLANARTHTPPGTTVTARVRRQGSWVCLDIDDDGPGIPPDLLPHVFERFARGDSSRSRASGSTGLGLAIVQAVASAHGGTVTVDSVPGRTVFTVHLPACHESVPYSQAGHSLSTQA</sequence>
<dbReference type="OrthoDB" id="9786919at2"/>
<evidence type="ECO:0000256" key="11">
    <source>
        <dbReference type="ARBA" id="ARBA00023136"/>
    </source>
</evidence>
<evidence type="ECO:0000256" key="12">
    <source>
        <dbReference type="SAM" id="MobiDB-lite"/>
    </source>
</evidence>
<feature type="transmembrane region" description="Helical" evidence="13">
    <location>
        <begin position="29"/>
        <end position="52"/>
    </location>
</feature>
<evidence type="ECO:0000259" key="14">
    <source>
        <dbReference type="PROSITE" id="PS50109"/>
    </source>
</evidence>
<evidence type="ECO:0000256" key="6">
    <source>
        <dbReference type="ARBA" id="ARBA00022679"/>
    </source>
</evidence>
<dbReference type="InterPro" id="IPR036890">
    <property type="entry name" value="HATPase_C_sf"/>
</dbReference>
<reference evidence="16 17" key="1">
    <citation type="submission" date="2015-12" db="EMBL/GenBank/DDBJ databases">
        <title>Genome sequence of Streptomyces sp. G25.</title>
        <authorList>
            <person name="Poehlein A."/>
            <person name="Roettig A."/>
            <person name="Hiessl S."/>
            <person name="Hauschild P."/>
            <person name="Schauer J."/>
            <person name="Madkour M.H."/>
            <person name="Al-Ansari A.M."/>
            <person name="Almakishah N.H."/>
            <person name="Steinbuechel A."/>
            <person name="Daniel R."/>
        </authorList>
    </citation>
    <scope>NUCLEOTIDE SEQUENCE [LARGE SCALE GENOMIC DNA]</scope>
    <source>
        <strain evidence="17">G25(2015)</strain>
    </source>
</reference>
<dbReference type="Proteomes" id="UP000077381">
    <property type="component" value="Unassembled WGS sequence"/>
</dbReference>
<dbReference type="Pfam" id="PF02518">
    <property type="entry name" value="HATPase_c"/>
    <property type="match status" value="1"/>
</dbReference>
<evidence type="ECO:0000313" key="17">
    <source>
        <dbReference type="Proteomes" id="UP000077381"/>
    </source>
</evidence>
<proteinExistence type="predicted"/>
<dbReference type="CDD" id="cd00075">
    <property type="entry name" value="HATPase"/>
    <property type="match status" value="1"/>
</dbReference>
<feature type="domain" description="HAMP" evidence="15">
    <location>
        <begin position="214"/>
        <end position="276"/>
    </location>
</feature>
<keyword evidence="6 16" id="KW-0808">Transferase</keyword>
<dbReference type="PROSITE" id="PS50109">
    <property type="entry name" value="HIS_KIN"/>
    <property type="match status" value="1"/>
</dbReference>
<dbReference type="RefSeq" id="WP_067273984.1">
    <property type="nucleotide sequence ID" value="NZ_LOHS01000052.1"/>
</dbReference>
<dbReference type="PRINTS" id="PR00344">
    <property type="entry name" value="BCTRLSENSOR"/>
</dbReference>
<dbReference type="SMART" id="SM00388">
    <property type="entry name" value="HisKA"/>
    <property type="match status" value="1"/>
</dbReference>
<feature type="region of interest" description="Disordered" evidence="12">
    <location>
        <begin position="1"/>
        <end position="24"/>
    </location>
</feature>
<comment type="subcellular location">
    <subcellularLocation>
        <location evidence="3">Cell membrane</location>
    </subcellularLocation>
</comment>
<dbReference type="InterPro" id="IPR050428">
    <property type="entry name" value="TCS_sensor_his_kinase"/>
</dbReference>
<keyword evidence="9 13" id="KW-1133">Transmembrane helix</keyword>
<evidence type="ECO:0000259" key="15">
    <source>
        <dbReference type="PROSITE" id="PS50885"/>
    </source>
</evidence>
<dbReference type="InterPro" id="IPR003594">
    <property type="entry name" value="HATPase_dom"/>
</dbReference>
<dbReference type="SMART" id="SM00387">
    <property type="entry name" value="HATPase_c"/>
    <property type="match status" value="1"/>
</dbReference>
<comment type="catalytic activity">
    <reaction evidence="1">
        <text>ATP + protein L-histidine = ADP + protein N-phospho-L-histidine.</text>
        <dbReference type="EC" id="2.7.13.3"/>
    </reaction>
</comment>
<gene>
    <name evidence="16" type="primary">tcrY_2</name>
    <name evidence="16" type="ORF">STSP_16430</name>
</gene>
<evidence type="ECO:0000256" key="7">
    <source>
        <dbReference type="ARBA" id="ARBA00022692"/>
    </source>
</evidence>
<dbReference type="InterPro" id="IPR036097">
    <property type="entry name" value="HisK_dim/P_sf"/>
</dbReference>
<name>A0A177HWE7_9ACTN</name>
<dbReference type="PANTHER" id="PTHR45436">
    <property type="entry name" value="SENSOR HISTIDINE KINASE YKOH"/>
    <property type="match status" value="1"/>
</dbReference>
<evidence type="ECO:0000256" key="9">
    <source>
        <dbReference type="ARBA" id="ARBA00022989"/>
    </source>
</evidence>
<feature type="domain" description="Histidine kinase" evidence="14">
    <location>
        <begin position="291"/>
        <end position="505"/>
    </location>
</feature>
<comment type="cofactor">
    <cofactor evidence="2">
        <name>a divalent metal cation</name>
        <dbReference type="ChEBI" id="CHEBI:60240"/>
    </cofactor>
</comment>
<dbReference type="PATRIC" id="fig|1716141.3.peg.1727"/>
<feature type="region of interest" description="Disordered" evidence="12">
    <location>
        <begin position="68"/>
        <end position="97"/>
    </location>
</feature>
<dbReference type="EMBL" id="LOHS01000052">
    <property type="protein sequence ID" value="OAH15026.1"/>
    <property type="molecule type" value="Genomic_DNA"/>
</dbReference>
<dbReference type="AlphaFoldDB" id="A0A177HWE7"/>
<dbReference type="PANTHER" id="PTHR45436:SF5">
    <property type="entry name" value="SENSOR HISTIDINE KINASE TRCS"/>
    <property type="match status" value="1"/>
</dbReference>
<dbReference type="GO" id="GO:0005886">
    <property type="term" value="C:plasma membrane"/>
    <property type="evidence" value="ECO:0007669"/>
    <property type="project" value="UniProtKB-SubCell"/>
</dbReference>
<keyword evidence="11 13" id="KW-0472">Membrane</keyword>
<evidence type="ECO:0000313" key="16">
    <source>
        <dbReference type="EMBL" id="OAH15026.1"/>
    </source>
</evidence>
<dbReference type="Pfam" id="PF00512">
    <property type="entry name" value="HisKA"/>
    <property type="match status" value="1"/>
</dbReference>
<dbReference type="Gene3D" id="1.10.287.130">
    <property type="match status" value="1"/>
</dbReference>
<dbReference type="EC" id="2.7.13.3" evidence="4"/>
<evidence type="ECO:0000256" key="10">
    <source>
        <dbReference type="ARBA" id="ARBA00023012"/>
    </source>
</evidence>
<protein>
    <recommendedName>
        <fullName evidence="4">histidine kinase</fullName>
        <ecNumber evidence="4">2.7.13.3</ecNumber>
    </recommendedName>
</protein>
<dbReference type="Pfam" id="PF00672">
    <property type="entry name" value="HAMP"/>
    <property type="match status" value="1"/>
</dbReference>
<evidence type="ECO:0000256" key="4">
    <source>
        <dbReference type="ARBA" id="ARBA00012438"/>
    </source>
</evidence>
<dbReference type="SMART" id="SM00304">
    <property type="entry name" value="HAMP"/>
    <property type="match status" value="1"/>
</dbReference>
<evidence type="ECO:0000256" key="8">
    <source>
        <dbReference type="ARBA" id="ARBA00022777"/>
    </source>
</evidence>
<dbReference type="PROSITE" id="PS50885">
    <property type="entry name" value="HAMP"/>
    <property type="match status" value="1"/>
</dbReference>